<evidence type="ECO:0000313" key="2">
    <source>
        <dbReference type="EMBL" id="MCI4682427.1"/>
    </source>
</evidence>
<dbReference type="InterPro" id="IPR016639">
    <property type="entry name" value="GST_Omega/GSH"/>
</dbReference>
<dbReference type="Pfam" id="PF13409">
    <property type="entry name" value="GST_N_2"/>
    <property type="match status" value="1"/>
</dbReference>
<dbReference type="PANTHER" id="PTHR32419:SF6">
    <property type="entry name" value="GLUTATHIONE S-TRANSFERASE OMEGA-LIKE 1-RELATED"/>
    <property type="match status" value="1"/>
</dbReference>
<dbReference type="PIRSF" id="PIRSF015753">
    <property type="entry name" value="GST"/>
    <property type="match status" value="1"/>
</dbReference>
<dbReference type="SUPFAM" id="SSF47616">
    <property type="entry name" value="GST C-terminal domain-like"/>
    <property type="match status" value="1"/>
</dbReference>
<name>A0ABS9Z5G8_9HYPH</name>
<evidence type="ECO:0000259" key="1">
    <source>
        <dbReference type="PROSITE" id="PS50405"/>
    </source>
</evidence>
<dbReference type="SFLD" id="SFLDG01206">
    <property type="entry name" value="Xi.1"/>
    <property type="match status" value="1"/>
</dbReference>
<dbReference type="InterPro" id="IPR010987">
    <property type="entry name" value="Glutathione-S-Trfase_C-like"/>
</dbReference>
<sequence>MGMMVEGVWRDIWYDTAATGGAFQRPATQFHGRISAEGPFAPQAGRYHLYVSWACPWAHRTLITRKLKGLEDAISVSFVEPLMLEHGWTFAQGADPVNGARFLWEVYAKAEAAYTGRVTVPVLWDRERKTIVNNESAEIIRMFDAWPGARGPLLRPPELAAEIDALNDMIYPAINNGVYRAGFATSQAAYDEAFDALFAALDALELRLNGRAFLAGEHPTEADWRLFTTLIRFDAVYVGHFKCNRQRIADYPELWDFTRALYQAPGIAETVRLDQIKTHYYGSHRTINPTGIIPKGPAIDLLAPTRRRVDPVPV</sequence>
<dbReference type="Gene3D" id="1.20.1050.10">
    <property type="match status" value="1"/>
</dbReference>
<dbReference type="SFLD" id="SFLDS00019">
    <property type="entry name" value="Glutathione_Transferase_(cytos"/>
    <property type="match status" value="1"/>
</dbReference>
<comment type="caution">
    <text evidence="2">The sequence shown here is derived from an EMBL/GenBank/DDBJ whole genome shotgun (WGS) entry which is preliminary data.</text>
</comment>
<dbReference type="SFLD" id="SFLDG01148">
    <property type="entry name" value="Xi_(cytGST)"/>
    <property type="match status" value="1"/>
</dbReference>
<dbReference type="PANTHER" id="PTHR32419">
    <property type="entry name" value="GLUTATHIONYL-HYDROQUINONE REDUCTASE"/>
    <property type="match status" value="1"/>
</dbReference>
<dbReference type="CDD" id="cd03190">
    <property type="entry name" value="GST_C_Omega_like"/>
    <property type="match status" value="1"/>
</dbReference>
<dbReference type="PROSITE" id="PS50405">
    <property type="entry name" value="GST_CTER"/>
    <property type="match status" value="1"/>
</dbReference>
<dbReference type="Proteomes" id="UP001139104">
    <property type="component" value="Unassembled WGS sequence"/>
</dbReference>
<dbReference type="InterPro" id="IPR036249">
    <property type="entry name" value="Thioredoxin-like_sf"/>
</dbReference>
<dbReference type="SUPFAM" id="SSF52833">
    <property type="entry name" value="Thioredoxin-like"/>
    <property type="match status" value="1"/>
</dbReference>
<feature type="domain" description="GST C-terminal" evidence="1">
    <location>
        <begin position="156"/>
        <end position="280"/>
    </location>
</feature>
<dbReference type="EMBL" id="JAIVFP010000001">
    <property type="protein sequence ID" value="MCI4682427.1"/>
    <property type="molecule type" value="Genomic_DNA"/>
</dbReference>
<dbReference type="Gene3D" id="3.40.30.10">
    <property type="entry name" value="Glutaredoxin"/>
    <property type="match status" value="1"/>
</dbReference>
<reference evidence="2" key="1">
    <citation type="journal article" date="2022" name="ISME J.">
        <title>Identification of active gaseous-alkane degraders at natural gas seeps.</title>
        <authorList>
            <person name="Farhan Ul Haque M."/>
            <person name="Hernandez M."/>
            <person name="Crombie A.T."/>
            <person name="Murrell J.C."/>
        </authorList>
    </citation>
    <scope>NUCLEOTIDE SEQUENCE</scope>
    <source>
        <strain evidence="2">PC2</strain>
    </source>
</reference>
<proteinExistence type="predicted"/>
<dbReference type="InterPro" id="IPR047047">
    <property type="entry name" value="GST_Omega-like_C"/>
</dbReference>
<dbReference type="InterPro" id="IPR004045">
    <property type="entry name" value="Glutathione_S-Trfase_N"/>
</dbReference>
<dbReference type="InterPro" id="IPR036282">
    <property type="entry name" value="Glutathione-S-Trfase_C_sf"/>
</dbReference>
<protein>
    <submittedName>
        <fullName evidence="2">Glutathione S-transferase family protein</fullName>
    </submittedName>
</protein>
<keyword evidence="3" id="KW-1185">Reference proteome</keyword>
<organism evidence="2 3">
    <name type="scientific">Candidatus Rhodoblastus alkanivorans</name>
    <dbReference type="NCBI Taxonomy" id="2954117"/>
    <lineage>
        <taxon>Bacteria</taxon>
        <taxon>Pseudomonadati</taxon>
        <taxon>Pseudomonadota</taxon>
        <taxon>Alphaproteobacteria</taxon>
        <taxon>Hyphomicrobiales</taxon>
        <taxon>Rhodoblastaceae</taxon>
        <taxon>Rhodoblastus</taxon>
    </lineage>
</organism>
<evidence type="ECO:0000313" key="3">
    <source>
        <dbReference type="Proteomes" id="UP001139104"/>
    </source>
</evidence>
<accession>A0ABS9Z5G8</accession>
<dbReference type="RefSeq" id="WP_243066440.1">
    <property type="nucleotide sequence ID" value="NZ_JAIVFK010000020.1"/>
</dbReference>
<dbReference type="InterPro" id="IPR040079">
    <property type="entry name" value="Glutathione_S-Trfase"/>
</dbReference>
<dbReference type="Pfam" id="PF13410">
    <property type="entry name" value="GST_C_2"/>
    <property type="match status" value="1"/>
</dbReference>
<gene>
    <name evidence="2" type="ORF">K2U94_06585</name>
</gene>